<evidence type="ECO:0000256" key="1">
    <source>
        <dbReference type="ARBA" id="ARBA00009308"/>
    </source>
</evidence>
<organism evidence="4 5">
    <name type="scientific">Candidatus Thalassarchaeum betae</name>
    <dbReference type="NCBI Taxonomy" id="2599289"/>
    <lineage>
        <taxon>Archaea</taxon>
        <taxon>Methanobacteriati</taxon>
        <taxon>Thermoplasmatota</taxon>
        <taxon>Candidatus Poseidoniia</taxon>
        <taxon>Candidatus Poseidoniales</taxon>
        <taxon>Candidatus Thalassarchaeaceae</taxon>
        <taxon>Candidatus Thalassarchaeum</taxon>
    </lineage>
</organism>
<dbReference type="InterPro" id="IPR051785">
    <property type="entry name" value="MMCE/EMCE_epimerase"/>
</dbReference>
<dbReference type="EMBL" id="PSPG01000004">
    <property type="protein sequence ID" value="PXF22054.1"/>
    <property type="molecule type" value="Genomic_DNA"/>
</dbReference>
<comment type="caution">
    <text evidence="4">The sequence shown here is derived from an EMBL/GenBank/DDBJ whole genome shotgun (WGS) entry which is preliminary data.</text>
</comment>
<evidence type="ECO:0000313" key="5">
    <source>
        <dbReference type="Proteomes" id="UP000248161"/>
    </source>
</evidence>
<feature type="domain" description="VOC" evidence="3">
    <location>
        <begin position="6"/>
        <end position="138"/>
    </location>
</feature>
<dbReference type="GO" id="GO:0046872">
    <property type="term" value="F:metal ion binding"/>
    <property type="evidence" value="ECO:0007669"/>
    <property type="project" value="UniProtKB-KW"/>
</dbReference>
<evidence type="ECO:0000259" key="3">
    <source>
        <dbReference type="PROSITE" id="PS51819"/>
    </source>
</evidence>
<dbReference type="SUPFAM" id="SSF54593">
    <property type="entry name" value="Glyoxalase/Bleomycin resistance protein/Dihydroxybiphenyl dioxygenase"/>
    <property type="match status" value="1"/>
</dbReference>
<reference evidence="4 5" key="1">
    <citation type="journal article" date="2015" name="Nat. Commun.">
        <title>Genomic and transcriptomic evidence for scavenging of diverse organic compounds by widespread deep-sea archaea.</title>
        <authorList>
            <person name="Li M."/>
            <person name="Baker B.J."/>
            <person name="Anantharaman K."/>
            <person name="Jain S."/>
            <person name="Breier J.A."/>
            <person name="Dick G.J."/>
        </authorList>
    </citation>
    <scope>NUCLEOTIDE SEQUENCE [LARGE SCALE GENOMIC DNA]</scope>
    <source>
        <strain evidence="4">Cayman_51_deep</strain>
    </source>
</reference>
<evidence type="ECO:0000256" key="2">
    <source>
        <dbReference type="ARBA" id="ARBA00022723"/>
    </source>
</evidence>
<dbReference type="InterPro" id="IPR037523">
    <property type="entry name" value="VOC_core"/>
</dbReference>
<dbReference type="Pfam" id="PF13669">
    <property type="entry name" value="Glyoxalase_4"/>
    <property type="match status" value="1"/>
</dbReference>
<dbReference type="PANTHER" id="PTHR43048">
    <property type="entry name" value="METHYLMALONYL-COA EPIMERASE"/>
    <property type="match status" value="1"/>
</dbReference>
<dbReference type="AlphaFoldDB" id="A0A2V3HSD9"/>
<accession>A0A2V3HSD9</accession>
<dbReference type="InterPro" id="IPR017515">
    <property type="entry name" value="MeMalonyl-CoA_epimerase"/>
</dbReference>
<dbReference type="Gene3D" id="3.10.180.10">
    <property type="entry name" value="2,3-Dihydroxybiphenyl 1,2-Dioxygenase, domain 1"/>
    <property type="match status" value="1"/>
</dbReference>
<dbReference type="NCBIfam" id="TIGR03081">
    <property type="entry name" value="metmalonyl_epim"/>
    <property type="match status" value="1"/>
</dbReference>
<proteinExistence type="inferred from homology"/>
<dbReference type="Proteomes" id="UP000248161">
    <property type="component" value="Unassembled WGS sequence"/>
</dbReference>
<comment type="similarity">
    <text evidence="1">Belongs to the methylmalonyl-CoA epimerase family.</text>
</comment>
<dbReference type="InterPro" id="IPR029068">
    <property type="entry name" value="Glyas_Bleomycin-R_OHBP_Dase"/>
</dbReference>
<dbReference type="CDD" id="cd07249">
    <property type="entry name" value="MMCE"/>
    <property type="match status" value="1"/>
</dbReference>
<name>A0A2V3HSD9_9ARCH</name>
<dbReference type="PANTHER" id="PTHR43048:SF3">
    <property type="entry name" value="METHYLMALONYL-COA EPIMERASE, MITOCHONDRIAL"/>
    <property type="match status" value="1"/>
</dbReference>
<dbReference type="GO" id="GO:0004493">
    <property type="term" value="F:methylmalonyl-CoA epimerase activity"/>
    <property type="evidence" value="ECO:0007669"/>
    <property type="project" value="TreeGrafter"/>
</dbReference>
<sequence>MMNDITIDHVGIATSSLSKASGFWEMLGFIRSGDQLNENQGVRIRMFDSPRIDANNTSIELLEPIGPDSPIGRFIANRGEGIQQLAVRVPDIRAMISKLSDSGVRMINEEPVPGASGSIIAFVHPSSTGGVLVELVERPD</sequence>
<gene>
    <name evidence="4" type="primary">mce</name>
    <name evidence="4" type="ORF">CXX69_02285</name>
</gene>
<dbReference type="PROSITE" id="PS51819">
    <property type="entry name" value="VOC"/>
    <property type="match status" value="1"/>
</dbReference>
<evidence type="ECO:0000313" key="4">
    <source>
        <dbReference type="EMBL" id="PXF22054.1"/>
    </source>
</evidence>
<keyword evidence="2" id="KW-0479">Metal-binding</keyword>
<dbReference type="GO" id="GO:0046491">
    <property type="term" value="P:L-methylmalonyl-CoA metabolic process"/>
    <property type="evidence" value="ECO:0007669"/>
    <property type="project" value="TreeGrafter"/>
</dbReference>
<protein>
    <submittedName>
        <fullName evidence="4">Methylmalonyl-CoA epimerase</fullName>
    </submittedName>
</protein>